<dbReference type="Proteomes" id="UP000054047">
    <property type="component" value="Unassembled WGS sequence"/>
</dbReference>
<name>A0A0C2CPT6_9BILA</name>
<dbReference type="PANTHER" id="PTHR45632">
    <property type="entry name" value="LD33804P"/>
    <property type="match status" value="1"/>
</dbReference>
<gene>
    <name evidence="1" type="ORF">ANCDUO_18110</name>
</gene>
<reference evidence="1 2" key="1">
    <citation type="submission" date="2013-12" db="EMBL/GenBank/DDBJ databases">
        <title>Draft genome of the parsitic nematode Ancylostoma duodenale.</title>
        <authorList>
            <person name="Mitreva M."/>
        </authorList>
    </citation>
    <scope>NUCLEOTIDE SEQUENCE [LARGE SCALE GENOMIC DNA]</scope>
    <source>
        <strain evidence="1 2">Zhejiang</strain>
    </source>
</reference>
<keyword evidence="2" id="KW-1185">Reference proteome</keyword>
<dbReference type="AlphaFoldDB" id="A0A0C2CPT6"/>
<dbReference type="OrthoDB" id="45365at2759"/>
<evidence type="ECO:0000313" key="2">
    <source>
        <dbReference type="Proteomes" id="UP000054047"/>
    </source>
</evidence>
<dbReference type="Gene3D" id="2.120.10.80">
    <property type="entry name" value="Kelch-type beta propeller"/>
    <property type="match status" value="1"/>
</dbReference>
<organism evidence="1 2">
    <name type="scientific">Ancylostoma duodenale</name>
    <dbReference type="NCBI Taxonomy" id="51022"/>
    <lineage>
        <taxon>Eukaryota</taxon>
        <taxon>Metazoa</taxon>
        <taxon>Ecdysozoa</taxon>
        <taxon>Nematoda</taxon>
        <taxon>Chromadorea</taxon>
        <taxon>Rhabditida</taxon>
        <taxon>Rhabditina</taxon>
        <taxon>Rhabditomorpha</taxon>
        <taxon>Strongyloidea</taxon>
        <taxon>Ancylostomatidae</taxon>
        <taxon>Ancylostomatinae</taxon>
        <taxon>Ancylostoma</taxon>
    </lineage>
</organism>
<dbReference type="EMBL" id="KN745413">
    <property type="protein sequence ID" value="KIH51797.1"/>
    <property type="molecule type" value="Genomic_DNA"/>
</dbReference>
<dbReference type="InterPro" id="IPR015915">
    <property type="entry name" value="Kelch-typ_b-propeller"/>
</dbReference>
<evidence type="ECO:0000313" key="1">
    <source>
        <dbReference type="EMBL" id="KIH51797.1"/>
    </source>
</evidence>
<dbReference type="PANTHER" id="PTHR45632:SF14">
    <property type="entry name" value="KELCH-LIKE PROTEIN 33"/>
    <property type="match status" value="1"/>
</dbReference>
<sequence length="88" mass="9865">MECYDPRKDQWQLLNPINNRSSSVVTAAVGNKLYSVGVDNGTDYHRFTMVYCPSTKMWRTGCPLYQPRTGAAVAVLDGFIYGEILLLS</sequence>
<dbReference type="SUPFAM" id="SSF117281">
    <property type="entry name" value="Kelch motif"/>
    <property type="match status" value="1"/>
</dbReference>
<proteinExistence type="predicted"/>
<protein>
    <submittedName>
        <fullName evidence="1">Kelch repeat protein</fullName>
    </submittedName>
</protein>
<accession>A0A0C2CPT6</accession>